<dbReference type="SUPFAM" id="SSF88659">
    <property type="entry name" value="Sigma3 and sigma4 domains of RNA polymerase sigma factors"/>
    <property type="match status" value="1"/>
</dbReference>
<name>A0A564SWX2_9FIRM</name>
<sequence length="301" mass="35057">MLILLKRRSGEITPFRNADFIPAFYFIPKSILDKCGSELNSIPRNPRKLLQNRDAIAMVESDLFLLAIIDAYAYMVWPFMGLGAKREIYSGYEPSWIFAHAAPYWIQEMQEEKILPAAKELLKGGGVDETFGYVSEEEISDLFSWLVPQTMAHHNMNAVINTSKEFRCFEDFDYRNSRQKIDHYRKWYHTRVKNVTVESLDELKERYAENNDGMDWDIPDEDSDMNRTVLEPMAVSKFLALLSETDRQILTMRMEGITLEKIAEKLGYKTHSAIYKRIRKIGLAYEEFTGEDLGFSNKKII</sequence>
<dbReference type="RefSeq" id="WP_243127954.1">
    <property type="nucleotide sequence ID" value="NZ_CABHNB010000017.1"/>
</dbReference>
<proteinExistence type="predicted"/>
<dbReference type="InterPro" id="IPR013324">
    <property type="entry name" value="RNA_pol_sigma_r3/r4-like"/>
</dbReference>
<gene>
    <name evidence="1" type="ORF">ROSSTS7063_01046</name>
</gene>
<evidence type="ECO:0000313" key="2">
    <source>
        <dbReference type="Proteomes" id="UP000409147"/>
    </source>
</evidence>
<dbReference type="AlphaFoldDB" id="A0A564SWX2"/>
<keyword evidence="2" id="KW-1185">Reference proteome</keyword>
<evidence type="ECO:0000313" key="1">
    <source>
        <dbReference type="EMBL" id="VUW99561.1"/>
    </source>
</evidence>
<dbReference type="Proteomes" id="UP000409147">
    <property type="component" value="Unassembled WGS sequence"/>
</dbReference>
<protein>
    <submittedName>
        <fullName evidence="1">Uncharacterized protein</fullName>
    </submittedName>
</protein>
<accession>A0A564SWX2</accession>
<reference evidence="1 2" key="1">
    <citation type="submission" date="2019-07" db="EMBL/GenBank/DDBJ databases">
        <authorList>
            <person name="Hibberd C M."/>
            <person name="Gehrig L. J."/>
            <person name="Chang H.-W."/>
            <person name="Venkatesh S."/>
        </authorList>
    </citation>
    <scope>NUCLEOTIDE SEQUENCE [LARGE SCALE GENOMIC DNA]</scope>
    <source>
        <strain evidence="1">Ruminococcus_obeum_SSTS_Bg7063</strain>
    </source>
</reference>
<dbReference type="EMBL" id="CABHNB010000017">
    <property type="protein sequence ID" value="VUW99561.1"/>
    <property type="molecule type" value="Genomic_DNA"/>
</dbReference>
<organism evidence="1 2">
    <name type="scientific">Blautia obeum</name>
    <dbReference type="NCBI Taxonomy" id="40520"/>
    <lineage>
        <taxon>Bacteria</taxon>
        <taxon>Bacillati</taxon>
        <taxon>Bacillota</taxon>
        <taxon>Clostridia</taxon>
        <taxon>Lachnospirales</taxon>
        <taxon>Lachnospiraceae</taxon>
        <taxon>Blautia</taxon>
    </lineage>
</organism>